<comment type="caution">
    <text evidence="5">The sequence shown here is derived from an EMBL/GenBank/DDBJ whole genome shotgun (WGS) entry which is preliminary data.</text>
</comment>
<name>A0ABT2QM86_9STAP</name>
<evidence type="ECO:0000256" key="3">
    <source>
        <dbReference type="ARBA" id="ARBA00032861"/>
    </source>
</evidence>
<dbReference type="InterPro" id="IPR011008">
    <property type="entry name" value="Dimeric_a/b-barrel"/>
</dbReference>
<dbReference type="InterPro" id="IPR050404">
    <property type="entry name" value="Heme-degrading_MO"/>
</dbReference>
<proteinExistence type="inferred from homology"/>
<evidence type="ECO:0000259" key="4">
    <source>
        <dbReference type="PROSITE" id="PS51725"/>
    </source>
</evidence>
<dbReference type="InterPro" id="IPR007138">
    <property type="entry name" value="ABM_dom"/>
</dbReference>
<evidence type="ECO:0000256" key="1">
    <source>
        <dbReference type="ARBA" id="ARBA00009267"/>
    </source>
</evidence>
<organism evidence="5 6">
    <name type="scientific">Staphylococcus marylandisciuri</name>
    <dbReference type="NCBI Taxonomy" id="2981529"/>
    <lineage>
        <taxon>Bacteria</taxon>
        <taxon>Bacillati</taxon>
        <taxon>Bacillota</taxon>
        <taxon>Bacilli</taxon>
        <taxon>Bacillales</taxon>
        <taxon>Staphylococcaceae</taxon>
        <taxon>Staphylococcus</taxon>
    </lineage>
</organism>
<dbReference type="EMBL" id="JAOPKZ010000001">
    <property type="protein sequence ID" value="MCU5745108.1"/>
    <property type="molecule type" value="Genomic_DNA"/>
</dbReference>
<gene>
    <name evidence="5" type="ORF">N9R04_00045</name>
</gene>
<dbReference type="SUPFAM" id="SSF54909">
    <property type="entry name" value="Dimeric alpha+beta barrel"/>
    <property type="match status" value="1"/>
</dbReference>
<accession>A0ABT2QM86</accession>
<reference evidence="5 6" key="1">
    <citation type="journal article" date="2023" name="Int. J. Syst. Evol. Microbiol.">
        <title>Streptococcus sciuri sp. nov., Staphylococcus marylandisciuri sp. nov. and Staphylococcus americanisciuri sp. nov., isolated from faeces of eastern grey squirrel (Sciurus carolinensis).</title>
        <authorList>
            <person name="Volokhov D.V."/>
            <person name="Zagorodnyaya T.A."/>
            <person name="Furtak V.A."/>
            <person name="Nattanmai G."/>
            <person name="Randall L."/>
            <person name="Jose S."/>
            <person name="Gao Y."/>
            <person name="Eisenberg T."/>
            <person name="Delmonte P."/>
            <person name="Blom J."/>
            <person name="Mitchell K.K."/>
        </authorList>
    </citation>
    <scope>NUCLEOTIDE SEQUENCE [LARGE SCALE GENOMIC DNA]</scope>
    <source>
        <strain evidence="5 6">SQ8-PEA</strain>
    </source>
</reference>
<dbReference type="Proteomes" id="UP001209553">
    <property type="component" value="Unassembled WGS sequence"/>
</dbReference>
<keyword evidence="6" id="KW-1185">Reference proteome</keyword>
<evidence type="ECO:0000256" key="2">
    <source>
        <dbReference type="ARBA" id="ARBA00018486"/>
    </source>
</evidence>
<comment type="similarity">
    <text evidence="1">Belongs to the TRAP family.</text>
</comment>
<feature type="domain" description="ABM" evidence="4">
    <location>
        <begin position="2"/>
        <end position="93"/>
    </location>
</feature>
<dbReference type="Gene3D" id="3.30.70.100">
    <property type="match status" value="1"/>
</dbReference>
<dbReference type="Pfam" id="PF03992">
    <property type="entry name" value="ABM"/>
    <property type="match status" value="1"/>
</dbReference>
<dbReference type="NCBIfam" id="NF009840">
    <property type="entry name" value="PRK13315.1"/>
    <property type="match status" value="1"/>
</dbReference>
<dbReference type="PROSITE" id="PS51725">
    <property type="entry name" value="ABM"/>
    <property type="match status" value="1"/>
</dbReference>
<dbReference type="PANTHER" id="PTHR34474:SF4">
    <property type="entry name" value="HEME OXYGENASE (STAPHYLOBILIN-PRODUCING) 1"/>
    <property type="match status" value="1"/>
</dbReference>
<dbReference type="RefSeq" id="WP_262853412.1">
    <property type="nucleotide sequence ID" value="NZ_JAOPKZ010000001.1"/>
</dbReference>
<sequence length="103" mass="12050">MFVVTNRLQVKTGYATKMAPMFTKNNGIKEMKGFIRIEVWKVQTDNDYEDLYVNTWWKSEDDFKGWVNSDAFKNAHRKSKPDSEESPVLSNEIVKADVLEQLK</sequence>
<protein>
    <recommendedName>
        <fullName evidence="2">Signal transduction protein TRAP</fullName>
    </recommendedName>
    <alternativeName>
        <fullName evidence="3">Target of RNAIII-activating protein</fullName>
    </alternativeName>
</protein>
<evidence type="ECO:0000313" key="5">
    <source>
        <dbReference type="EMBL" id="MCU5745108.1"/>
    </source>
</evidence>
<dbReference type="PANTHER" id="PTHR34474">
    <property type="entry name" value="SIGNAL TRANSDUCTION PROTEIN TRAP"/>
    <property type="match status" value="1"/>
</dbReference>
<evidence type="ECO:0000313" key="6">
    <source>
        <dbReference type="Proteomes" id="UP001209553"/>
    </source>
</evidence>